<evidence type="ECO:0000313" key="3">
    <source>
        <dbReference type="Proteomes" id="UP000054279"/>
    </source>
</evidence>
<feature type="region of interest" description="Disordered" evidence="1">
    <location>
        <begin position="226"/>
        <end position="251"/>
    </location>
</feature>
<accession>A0A0C9TMZ5</accession>
<dbReference type="Proteomes" id="UP000054279">
    <property type="component" value="Unassembled WGS sequence"/>
</dbReference>
<dbReference type="HOGENOM" id="CLU_1107702_0_0_1"/>
<protein>
    <submittedName>
        <fullName evidence="2">Uncharacterized protein</fullName>
    </submittedName>
</protein>
<organism evidence="2 3">
    <name type="scientific">Sphaerobolus stellatus (strain SS14)</name>
    <dbReference type="NCBI Taxonomy" id="990650"/>
    <lineage>
        <taxon>Eukaryota</taxon>
        <taxon>Fungi</taxon>
        <taxon>Dikarya</taxon>
        <taxon>Basidiomycota</taxon>
        <taxon>Agaricomycotina</taxon>
        <taxon>Agaricomycetes</taxon>
        <taxon>Phallomycetidae</taxon>
        <taxon>Geastrales</taxon>
        <taxon>Sphaerobolaceae</taxon>
        <taxon>Sphaerobolus</taxon>
    </lineage>
</organism>
<proteinExistence type="predicted"/>
<keyword evidence="3" id="KW-1185">Reference proteome</keyword>
<dbReference type="EMBL" id="KN837244">
    <property type="protein sequence ID" value="KIJ31353.1"/>
    <property type="molecule type" value="Genomic_DNA"/>
</dbReference>
<evidence type="ECO:0000313" key="2">
    <source>
        <dbReference type="EMBL" id="KIJ31353.1"/>
    </source>
</evidence>
<gene>
    <name evidence="2" type="ORF">M422DRAFT_267025</name>
</gene>
<sequence>MASTGLPPHLQNHAPWPDAVLQGFHRVPMNLKSEHEWYRPWNTLLNYIFPLTLSGNHGGFQVAPQHIISSLPPKSEPTIFFLISREGFPCLLLDIKPPNHLRAPACHEDAYKQLAMGPNFMTLKFDCQCGVVVPTPHRHSPRPPNLSGNWDRYPRSWWKHSVMSLEGAAVLMTVANHILNASEVYEAAFPHPLPSGPLLTREAVAALNLDVLDHAQEKNVEWDVTSFDSSNTEQSQESRATEGGNGTAVDV</sequence>
<evidence type="ECO:0000256" key="1">
    <source>
        <dbReference type="SAM" id="MobiDB-lite"/>
    </source>
</evidence>
<reference evidence="2 3" key="1">
    <citation type="submission" date="2014-06" db="EMBL/GenBank/DDBJ databases">
        <title>Evolutionary Origins and Diversification of the Mycorrhizal Mutualists.</title>
        <authorList>
            <consortium name="DOE Joint Genome Institute"/>
            <consortium name="Mycorrhizal Genomics Consortium"/>
            <person name="Kohler A."/>
            <person name="Kuo A."/>
            <person name="Nagy L.G."/>
            <person name="Floudas D."/>
            <person name="Copeland A."/>
            <person name="Barry K.W."/>
            <person name="Cichocki N."/>
            <person name="Veneault-Fourrey C."/>
            <person name="LaButti K."/>
            <person name="Lindquist E.A."/>
            <person name="Lipzen A."/>
            <person name="Lundell T."/>
            <person name="Morin E."/>
            <person name="Murat C."/>
            <person name="Riley R."/>
            <person name="Ohm R."/>
            <person name="Sun H."/>
            <person name="Tunlid A."/>
            <person name="Henrissat B."/>
            <person name="Grigoriev I.V."/>
            <person name="Hibbett D.S."/>
            <person name="Martin F."/>
        </authorList>
    </citation>
    <scope>NUCLEOTIDE SEQUENCE [LARGE SCALE GENOMIC DNA]</scope>
    <source>
        <strain evidence="2 3">SS14</strain>
    </source>
</reference>
<name>A0A0C9TMZ5_SPHS4</name>
<dbReference type="AlphaFoldDB" id="A0A0C9TMZ5"/>
<feature type="compositionally biased region" description="Polar residues" evidence="1">
    <location>
        <begin position="226"/>
        <end position="238"/>
    </location>
</feature>